<evidence type="ECO:0000256" key="9">
    <source>
        <dbReference type="SAM" id="MobiDB-lite"/>
    </source>
</evidence>
<gene>
    <name evidence="11" type="ORF">KFL_000560140</name>
</gene>
<evidence type="ECO:0000256" key="2">
    <source>
        <dbReference type="ARBA" id="ARBA00005887"/>
    </source>
</evidence>
<dbReference type="EMBL" id="DF237005">
    <property type="protein sequence ID" value="GAQ80524.1"/>
    <property type="molecule type" value="Genomic_DNA"/>
</dbReference>
<feature type="transmembrane region" description="Helical" evidence="8">
    <location>
        <begin position="184"/>
        <end position="205"/>
    </location>
</feature>
<dbReference type="GO" id="GO:0008519">
    <property type="term" value="F:ammonium channel activity"/>
    <property type="evidence" value="ECO:0000318"/>
    <property type="project" value="GO_Central"/>
</dbReference>
<evidence type="ECO:0000256" key="1">
    <source>
        <dbReference type="ARBA" id="ARBA00004141"/>
    </source>
</evidence>
<dbReference type="Proteomes" id="UP000054558">
    <property type="component" value="Unassembled WGS sequence"/>
</dbReference>
<feature type="transmembrane region" description="Helical" evidence="8">
    <location>
        <begin position="26"/>
        <end position="48"/>
    </location>
</feature>
<evidence type="ECO:0000256" key="7">
    <source>
        <dbReference type="ARBA" id="ARBA00023177"/>
    </source>
</evidence>
<accession>A0A1Y1HPG0</accession>
<dbReference type="Gene3D" id="1.10.3430.10">
    <property type="entry name" value="Ammonium transporter AmtB like domains"/>
    <property type="match status" value="1"/>
</dbReference>
<proteinExistence type="inferred from homology"/>
<feature type="transmembrane region" description="Helical" evidence="8">
    <location>
        <begin position="151"/>
        <end position="172"/>
    </location>
</feature>
<name>A0A1Y1HPG0_KLENI</name>
<comment type="subcellular location">
    <subcellularLocation>
        <location evidence="8">Cell membrane</location>
        <topology evidence="8">Multi-pass membrane protein</topology>
    </subcellularLocation>
    <subcellularLocation>
        <location evidence="1">Membrane</location>
        <topology evidence="1">Multi-pass membrane protein</topology>
    </subcellularLocation>
</comment>
<feature type="region of interest" description="Disordered" evidence="9">
    <location>
        <begin position="464"/>
        <end position="485"/>
    </location>
</feature>
<dbReference type="GO" id="GO:0005886">
    <property type="term" value="C:plasma membrane"/>
    <property type="evidence" value="ECO:0000318"/>
    <property type="project" value="GO_Central"/>
</dbReference>
<dbReference type="NCBIfam" id="TIGR00836">
    <property type="entry name" value="amt"/>
    <property type="match status" value="1"/>
</dbReference>
<feature type="transmembrane region" description="Helical" evidence="8">
    <location>
        <begin position="60"/>
        <end position="81"/>
    </location>
</feature>
<evidence type="ECO:0000256" key="4">
    <source>
        <dbReference type="ARBA" id="ARBA00022692"/>
    </source>
</evidence>
<protein>
    <recommendedName>
        <fullName evidence="8">Ammonium transporter</fullName>
    </recommendedName>
</protein>
<feature type="transmembrane region" description="Helical" evidence="8">
    <location>
        <begin position="283"/>
        <end position="302"/>
    </location>
</feature>
<dbReference type="STRING" id="105231.A0A1Y1HPG0"/>
<feature type="transmembrane region" description="Helical" evidence="8">
    <location>
        <begin position="389"/>
        <end position="410"/>
    </location>
</feature>
<evidence type="ECO:0000256" key="5">
    <source>
        <dbReference type="ARBA" id="ARBA00022989"/>
    </source>
</evidence>
<dbReference type="InterPro" id="IPR024041">
    <property type="entry name" value="NH4_transpt_AmtB-like_dom"/>
</dbReference>
<dbReference type="InterPro" id="IPR029020">
    <property type="entry name" value="Ammonium/urea_transptr"/>
</dbReference>
<keyword evidence="6 8" id="KW-0472">Membrane</keyword>
<dbReference type="SUPFAM" id="SSF111352">
    <property type="entry name" value="Ammonium transporter"/>
    <property type="match status" value="1"/>
</dbReference>
<dbReference type="Pfam" id="PF00909">
    <property type="entry name" value="Ammonium_transp"/>
    <property type="match status" value="1"/>
</dbReference>
<evidence type="ECO:0000313" key="12">
    <source>
        <dbReference type="Proteomes" id="UP000054558"/>
    </source>
</evidence>
<evidence type="ECO:0000313" key="11">
    <source>
        <dbReference type="EMBL" id="GAQ80524.1"/>
    </source>
</evidence>
<keyword evidence="3 8" id="KW-0813">Transport</keyword>
<evidence type="ECO:0000256" key="8">
    <source>
        <dbReference type="RuleBase" id="RU362002"/>
    </source>
</evidence>
<keyword evidence="4 8" id="KW-0812">Transmembrane</keyword>
<keyword evidence="12" id="KW-1185">Reference proteome</keyword>
<feature type="compositionally biased region" description="Basic and acidic residues" evidence="9">
    <location>
        <begin position="476"/>
        <end position="485"/>
    </location>
</feature>
<keyword evidence="7 8" id="KW-0924">Ammonia transport</keyword>
<dbReference type="AlphaFoldDB" id="A0A1Y1HPG0"/>
<sequence>MADPMNATFAEPAAEPTSFVDTGDNAWQLTTATFVGMQTMVGLVMLYGGVVKKKWAVNSAFMVMYSYAAVMIVWVLCGYRFSFGQYMLPFWGKPGTALGAGFLTIQANLYEAELAPNYAMSTIVYFQFVFAAITPVLIAGSLLARMNFMAWVVFVPLWHVLSYTIGAFSVWGGGFLFQWGVLDFAGGYVIHLSSGTAGYVAAYWLGPRLLRDRERFVPNNTIFVLAGAGMLWLGWNGFNGGAPYAANTDAALAVLNTNICTATSMLTWTVLDTIFFGKPSCIGAVQGIITGLVMITPGAGFIPGWAAIVEGLFAGSVPWFTMMILARKSSLLKKIDDTLGVVHTHAVAGFLGGIFAGVFTMRKLAAEFGTLLPSNGLIQGGIGQVGKQVVSALFIIGWNIVMTSLIMNFIRLIGIPLRMADEVLEVGDEAAHGEDAYALWGEGDTFDESVHGWYGYDRTTHGEKKVGPPAAAPAAEAKRLETATV</sequence>
<feature type="transmembrane region" description="Helical" evidence="8">
    <location>
        <begin position="123"/>
        <end position="144"/>
    </location>
</feature>
<feature type="transmembrane region" description="Helical" evidence="8">
    <location>
        <begin position="308"/>
        <end position="326"/>
    </location>
</feature>
<dbReference type="PANTHER" id="PTHR43029">
    <property type="entry name" value="AMMONIUM TRANSPORTER MEP2"/>
    <property type="match status" value="1"/>
</dbReference>
<feature type="domain" description="Ammonium transporter AmtB-like" evidence="10">
    <location>
        <begin position="27"/>
        <end position="437"/>
    </location>
</feature>
<comment type="similarity">
    <text evidence="2 8">Belongs to the ammonia transporter channel (TC 1.A.11.2) family.</text>
</comment>
<dbReference type="OMA" id="WRWVDNG"/>
<dbReference type="PANTHER" id="PTHR43029:SF10">
    <property type="entry name" value="AMMONIUM TRANSPORTER MEP2"/>
    <property type="match status" value="1"/>
</dbReference>
<evidence type="ECO:0000256" key="6">
    <source>
        <dbReference type="ARBA" id="ARBA00023136"/>
    </source>
</evidence>
<feature type="transmembrane region" description="Helical" evidence="8">
    <location>
        <begin position="217"/>
        <end position="238"/>
    </location>
</feature>
<reference evidence="11 12" key="1">
    <citation type="journal article" date="2014" name="Nat. Commun.">
        <title>Klebsormidium flaccidum genome reveals primary factors for plant terrestrial adaptation.</title>
        <authorList>
            <person name="Hori K."/>
            <person name="Maruyama F."/>
            <person name="Fujisawa T."/>
            <person name="Togashi T."/>
            <person name="Yamamoto N."/>
            <person name="Seo M."/>
            <person name="Sato S."/>
            <person name="Yamada T."/>
            <person name="Mori H."/>
            <person name="Tajima N."/>
            <person name="Moriyama T."/>
            <person name="Ikeuchi M."/>
            <person name="Watanabe M."/>
            <person name="Wada H."/>
            <person name="Kobayashi K."/>
            <person name="Saito M."/>
            <person name="Masuda T."/>
            <person name="Sasaki-Sekimoto Y."/>
            <person name="Mashiguchi K."/>
            <person name="Awai K."/>
            <person name="Shimojima M."/>
            <person name="Masuda S."/>
            <person name="Iwai M."/>
            <person name="Nobusawa T."/>
            <person name="Narise T."/>
            <person name="Kondo S."/>
            <person name="Saito H."/>
            <person name="Sato R."/>
            <person name="Murakawa M."/>
            <person name="Ihara Y."/>
            <person name="Oshima-Yamada Y."/>
            <person name="Ohtaka K."/>
            <person name="Satoh M."/>
            <person name="Sonobe K."/>
            <person name="Ishii M."/>
            <person name="Ohtani R."/>
            <person name="Kanamori-Sato M."/>
            <person name="Honoki R."/>
            <person name="Miyazaki D."/>
            <person name="Mochizuki H."/>
            <person name="Umetsu J."/>
            <person name="Higashi K."/>
            <person name="Shibata D."/>
            <person name="Kamiya Y."/>
            <person name="Sato N."/>
            <person name="Nakamura Y."/>
            <person name="Tabata S."/>
            <person name="Ida S."/>
            <person name="Kurokawa K."/>
            <person name="Ohta H."/>
        </authorList>
    </citation>
    <scope>NUCLEOTIDE SEQUENCE [LARGE SCALE GENOMIC DNA]</scope>
    <source>
        <strain evidence="11 12">NIES-2285</strain>
    </source>
</reference>
<feature type="transmembrane region" description="Helical" evidence="8">
    <location>
        <begin position="250"/>
        <end position="271"/>
    </location>
</feature>
<dbReference type="InterPro" id="IPR001905">
    <property type="entry name" value="Ammonium_transpt"/>
</dbReference>
<organism evidence="11 12">
    <name type="scientific">Klebsormidium nitens</name>
    <name type="common">Green alga</name>
    <name type="synonym">Ulothrix nitens</name>
    <dbReference type="NCBI Taxonomy" id="105231"/>
    <lineage>
        <taxon>Eukaryota</taxon>
        <taxon>Viridiplantae</taxon>
        <taxon>Streptophyta</taxon>
        <taxon>Klebsormidiophyceae</taxon>
        <taxon>Klebsormidiales</taxon>
        <taxon>Klebsormidiaceae</taxon>
        <taxon>Klebsormidium</taxon>
    </lineage>
</organism>
<dbReference type="OrthoDB" id="534912at2759"/>
<keyword evidence="5 8" id="KW-1133">Transmembrane helix</keyword>
<dbReference type="GO" id="GO:0072488">
    <property type="term" value="P:ammonium transmembrane transport"/>
    <property type="evidence" value="ECO:0000318"/>
    <property type="project" value="GO_Central"/>
</dbReference>
<evidence type="ECO:0000256" key="3">
    <source>
        <dbReference type="ARBA" id="ARBA00022448"/>
    </source>
</evidence>
<feature type="transmembrane region" description="Helical" evidence="8">
    <location>
        <begin position="338"/>
        <end position="359"/>
    </location>
</feature>
<evidence type="ECO:0000259" key="10">
    <source>
        <dbReference type="Pfam" id="PF00909"/>
    </source>
</evidence>